<dbReference type="AlphaFoldDB" id="A0AAW9CWD0"/>
<accession>A0AAW9CWD0</accession>
<evidence type="ECO:0000313" key="1">
    <source>
        <dbReference type="EMBL" id="MDW9255203.1"/>
    </source>
</evidence>
<dbReference type="EMBL" id="QXCT01000002">
    <property type="protein sequence ID" value="MDW9255203.1"/>
    <property type="molecule type" value="Genomic_DNA"/>
</dbReference>
<gene>
    <name evidence="1" type="ORF">C7S16_0877</name>
</gene>
<protein>
    <submittedName>
        <fullName evidence="1">Uncharacterized protein</fullName>
    </submittedName>
</protein>
<dbReference type="Proteomes" id="UP001272137">
    <property type="component" value="Unassembled WGS sequence"/>
</dbReference>
<organism evidence="1 2">
    <name type="scientific">Burkholderia thailandensis</name>
    <dbReference type="NCBI Taxonomy" id="57975"/>
    <lineage>
        <taxon>Bacteria</taxon>
        <taxon>Pseudomonadati</taxon>
        <taxon>Pseudomonadota</taxon>
        <taxon>Betaproteobacteria</taxon>
        <taxon>Burkholderiales</taxon>
        <taxon>Burkholderiaceae</taxon>
        <taxon>Burkholderia</taxon>
        <taxon>pseudomallei group</taxon>
    </lineage>
</organism>
<comment type="caution">
    <text evidence="1">The sequence shown here is derived from an EMBL/GenBank/DDBJ whole genome shotgun (WGS) entry which is preliminary data.</text>
</comment>
<evidence type="ECO:0000313" key="2">
    <source>
        <dbReference type="Proteomes" id="UP001272137"/>
    </source>
</evidence>
<reference evidence="1" key="1">
    <citation type="submission" date="2018-08" db="EMBL/GenBank/DDBJ databases">
        <title>Identification of Burkholderia cepacia strains that express a Burkholderia pseudomallei-like capsular polysaccharide.</title>
        <authorList>
            <person name="Burtnick M.N."/>
            <person name="Vongsouvath M."/>
            <person name="Newton P."/>
            <person name="Wuthiekanun V."/>
            <person name="Limmathurotsakul D."/>
            <person name="Brett P.J."/>
            <person name="Chantratita N."/>
            <person name="Dance D.A."/>
        </authorList>
    </citation>
    <scope>NUCLEOTIDE SEQUENCE</scope>
    <source>
        <strain evidence="1">SBXCC001</strain>
    </source>
</reference>
<name>A0AAW9CWD0_BURTH</name>
<sequence length="152" mass="16923">MKGSSEGLKQGFAYRAEGYWKSWYGDAEVRAASRLLEMADRDTAIEILSALFTRICIWGLEALRMECPRCELASAVVISTRHAGPRADLTLVEICDACFRGTMSGSEARVAVIGLVDRHPRSEIVEAVEALLIRIKALGREALRRRCCAYRD</sequence>
<proteinExistence type="predicted"/>